<dbReference type="InterPro" id="IPR036922">
    <property type="entry name" value="Rieske_2Fe-2S_sf"/>
</dbReference>
<keyword evidence="8" id="KW-0520">NAD</keyword>
<dbReference type="GO" id="GO:0051213">
    <property type="term" value="F:dioxygenase activity"/>
    <property type="evidence" value="ECO:0007669"/>
    <property type="project" value="UniProtKB-KW"/>
</dbReference>
<feature type="compositionally biased region" description="Polar residues" evidence="9">
    <location>
        <begin position="282"/>
        <end position="291"/>
    </location>
</feature>
<keyword evidence="6" id="KW-0408">Iron</keyword>
<gene>
    <name evidence="11" type="ORF">BRPE64_DCDS11810</name>
</gene>
<evidence type="ECO:0000256" key="7">
    <source>
        <dbReference type="ARBA" id="ARBA00023014"/>
    </source>
</evidence>
<evidence type="ECO:0000256" key="1">
    <source>
        <dbReference type="ARBA" id="ARBA00008751"/>
    </source>
</evidence>
<dbReference type="PANTHER" id="PTHR43756:SF1">
    <property type="entry name" value="3-PHENYLPROPIONATE_CINNAMIC ACID DIOXYGENASE SUBUNIT ALPHA"/>
    <property type="match status" value="1"/>
</dbReference>
<dbReference type="CDD" id="cd08880">
    <property type="entry name" value="RHO_alpha_C_ahdA1c-like"/>
    <property type="match status" value="1"/>
</dbReference>
<keyword evidence="7" id="KW-0411">Iron-sulfur</keyword>
<comment type="similarity">
    <text evidence="1">Belongs to the bacterial ring-hydroxylating dioxygenase alpha subunit family.</text>
</comment>
<dbReference type="AlphaFoldDB" id="R4X5D8"/>
<dbReference type="Gene3D" id="3.90.380.10">
    <property type="entry name" value="Naphthalene 1,2-dioxygenase Alpha Subunit, Chain A, domain 1"/>
    <property type="match status" value="1"/>
</dbReference>
<dbReference type="InterPro" id="IPR015879">
    <property type="entry name" value="Ring_hydroxy_dOase_asu_C_dom"/>
</dbReference>
<dbReference type="Gene3D" id="2.102.10.10">
    <property type="entry name" value="Rieske [2Fe-2S] iron-sulphur domain"/>
    <property type="match status" value="1"/>
</dbReference>
<keyword evidence="11" id="KW-0614">Plasmid</keyword>
<geneLocation type="plasmid" evidence="11 12">
    <name>p1</name>
</geneLocation>
<keyword evidence="2" id="KW-0001">2Fe-2S</keyword>
<dbReference type="InterPro" id="IPR043264">
    <property type="entry name" value="AhdA1c-like_alpha_C"/>
</dbReference>
<evidence type="ECO:0000256" key="5">
    <source>
        <dbReference type="ARBA" id="ARBA00023002"/>
    </source>
</evidence>
<dbReference type="GO" id="GO:0051537">
    <property type="term" value="F:2 iron, 2 sulfur cluster binding"/>
    <property type="evidence" value="ECO:0007669"/>
    <property type="project" value="UniProtKB-KW"/>
</dbReference>
<dbReference type="SUPFAM" id="SSF50022">
    <property type="entry name" value="ISP domain"/>
    <property type="match status" value="1"/>
</dbReference>
<dbReference type="PROSITE" id="PS51296">
    <property type="entry name" value="RIESKE"/>
    <property type="match status" value="1"/>
</dbReference>
<dbReference type="InterPro" id="IPR015881">
    <property type="entry name" value="ARHD_Rieske_2Fe_2S"/>
</dbReference>
<dbReference type="PATRIC" id="fig|758793.3.peg.6322"/>
<feature type="domain" description="Rieske" evidence="10">
    <location>
        <begin position="65"/>
        <end position="180"/>
    </location>
</feature>
<dbReference type="Pfam" id="PF00355">
    <property type="entry name" value="Rieske"/>
    <property type="match status" value="1"/>
</dbReference>
<evidence type="ECO:0000256" key="6">
    <source>
        <dbReference type="ARBA" id="ARBA00023004"/>
    </source>
</evidence>
<dbReference type="PANTHER" id="PTHR43756">
    <property type="entry name" value="CHOLINE MONOOXYGENASE, CHLOROPLASTIC"/>
    <property type="match status" value="1"/>
</dbReference>
<sequence>MSATQCQAPRDTKKENDLTIIPIKPAPRANLTWPEEGLTRVPYPVFQSKDVYADEQNNIFRGAHWNFLCLEVELPNPGDFRATFVGDTPVVVTRDTDGELYAFENRCAHRGALVCLEDQGNTKDFSCVYHAWTYNLQGDLQGVAFKDGINGRGGMKPDFCMQDHGLRKLRVETLHGLVFGSYSDDVAPLDEYLGQEIVERIARVLEGRKPVVLGRFTQMLPNNWKLYVENVKDSYHASILHLFFTTFQLNRLSQRGGIIVDPSGAHHVSYSAVDHAQETSSKDYSQQNIRSESGHRLEDTSVLKGTDEFGDGVTLQILSVFPGFVLQQIQNAIAVRQILPRGTEETELNWTYLGFEDDTPALREMRLRQANLVGPAGYVSMEDGCVGGFVQRGIEGAQSACSVIEMGGDTAESSESRVTEASIRGFWKAYRHAMNY</sequence>
<keyword evidence="12" id="KW-1185">Reference proteome</keyword>
<evidence type="ECO:0000256" key="3">
    <source>
        <dbReference type="ARBA" id="ARBA00022723"/>
    </source>
</evidence>
<dbReference type="Proteomes" id="UP000013966">
    <property type="component" value="Plasmid p1"/>
</dbReference>
<dbReference type="SMR" id="R4X5D8"/>
<dbReference type="EMBL" id="AP013061">
    <property type="protein sequence ID" value="BAN28117.1"/>
    <property type="molecule type" value="Genomic_DNA"/>
</dbReference>
<dbReference type="PRINTS" id="PR00090">
    <property type="entry name" value="RNGDIOXGNASE"/>
</dbReference>
<reference evidence="11 12" key="1">
    <citation type="journal article" date="2013" name="Genome Announc.">
        <title>Complete Genome Sequence of Burkholderia sp. Strain RPE64, Bacterial Symbiont of the Bean Bug Riptortus pedestris.</title>
        <authorList>
            <person name="Shibata T.F."/>
            <person name="Maeda T."/>
            <person name="Nikoh N."/>
            <person name="Yamaguchi K."/>
            <person name="Oshima K."/>
            <person name="Hattori M."/>
            <person name="Nishiyama T."/>
            <person name="Hasebe M."/>
            <person name="Fukatsu T."/>
            <person name="Kikuchi Y."/>
            <person name="Shigenobu S."/>
        </authorList>
    </citation>
    <scope>NUCLEOTIDE SEQUENCE [LARGE SCALE GENOMIC DNA]</scope>
    <source>
        <plasmid evidence="11 12">p1</plasmid>
    </source>
</reference>
<keyword evidence="4 11" id="KW-0223">Dioxygenase</keyword>
<dbReference type="HOGENOM" id="CLU_026244_4_0_4"/>
<feature type="region of interest" description="Disordered" evidence="9">
    <location>
        <begin position="277"/>
        <end position="297"/>
    </location>
</feature>
<reference evidence="11 12" key="2">
    <citation type="journal article" date="2018" name="Int. J. Syst. Evol. Microbiol.">
        <title>Burkholderia insecticola sp. nov., a gut symbiotic bacterium of the bean bug Riptortus pedestris.</title>
        <authorList>
            <person name="Takeshita K."/>
            <person name="Tamaki H."/>
            <person name="Ohbayashi T."/>
            <person name="Meng X.-Y."/>
            <person name="Sone T."/>
            <person name="Mitani Y."/>
            <person name="Peeters C."/>
            <person name="Kikuchi Y."/>
            <person name="Vandamme P."/>
        </authorList>
    </citation>
    <scope>NUCLEOTIDE SEQUENCE [LARGE SCALE GENOMIC DNA]</scope>
    <source>
        <strain evidence="11">RPE64</strain>
        <plasmid evidence="11 12">p1</plasmid>
    </source>
</reference>
<dbReference type="InterPro" id="IPR001663">
    <property type="entry name" value="Rng_hydr_dOase-A"/>
</dbReference>
<evidence type="ECO:0000256" key="8">
    <source>
        <dbReference type="ARBA" id="ARBA00023027"/>
    </source>
</evidence>
<evidence type="ECO:0000313" key="11">
    <source>
        <dbReference type="EMBL" id="BAN28117.1"/>
    </source>
</evidence>
<organism evidence="11 12">
    <name type="scientific">Caballeronia insecticola</name>
    <dbReference type="NCBI Taxonomy" id="758793"/>
    <lineage>
        <taxon>Bacteria</taxon>
        <taxon>Pseudomonadati</taxon>
        <taxon>Pseudomonadota</taxon>
        <taxon>Betaproteobacteria</taxon>
        <taxon>Burkholderiales</taxon>
        <taxon>Burkholderiaceae</taxon>
        <taxon>Caballeronia</taxon>
    </lineage>
</organism>
<evidence type="ECO:0000313" key="12">
    <source>
        <dbReference type="Proteomes" id="UP000013966"/>
    </source>
</evidence>
<dbReference type="PROSITE" id="PS00570">
    <property type="entry name" value="RING_HYDROXYL_ALPHA"/>
    <property type="match status" value="1"/>
</dbReference>
<protein>
    <submittedName>
        <fullName evidence="11">Terephthalate 1,2-dioxygenase alpha subunit</fullName>
    </submittedName>
</protein>
<dbReference type="Pfam" id="PF00848">
    <property type="entry name" value="Ring_hydroxyl_A"/>
    <property type="match status" value="1"/>
</dbReference>
<dbReference type="InterPro" id="IPR017941">
    <property type="entry name" value="Rieske_2Fe-2S"/>
</dbReference>
<evidence type="ECO:0000256" key="2">
    <source>
        <dbReference type="ARBA" id="ARBA00022714"/>
    </source>
</evidence>
<evidence type="ECO:0000256" key="9">
    <source>
        <dbReference type="SAM" id="MobiDB-lite"/>
    </source>
</evidence>
<evidence type="ECO:0000259" key="10">
    <source>
        <dbReference type="PROSITE" id="PS51296"/>
    </source>
</evidence>
<dbReference type="GO" id="GO:0005506">
    <property type="term" value="F:iron ion binding"/>
    <property type="evidence" value="ECO:0007669"/>
    <property type="project" value="InterPro"/>
</dbReference>
<accession>R4X5D8</accession>
<dbReference type="KEGG" id="buo:BRPE64_DCDS11810"/>
<name>R4X5D8_9BURK</name>
<evidence type="ECO:0000256" key="4">
    <source>
        <dbReference type="ARBA" id="ARBA00022964"/>
    </source>
</evidence>
<keyword evidence="5" id="KW-0560">Oxidoreductase</keyword>
<proteinExistence type="inferred from homology"/>
<dbReference type="SUPFAM" id="SSF55961">
    <property type="entry name" value="Bet v1-like"/>
    <property type="match status" value="1"/>
</dbReference>
<keyword evidence="3" id="KW-0479">Metal-binding</keyword>